<evidence type="ECO:0000256" key="2">
    <source>
        <dbReference type="ARBA" id="ARBA00006234"/>
    </source>
</evidence>
<dbReference type="Pfam" id="PF03822">
    <property type="entry name" value="NAF"/>
    <property type="match status" value="1"/>
</dbReference>
<evidence type="ECO:0000256" key="3">
    <source>
        <dbReference type="ARBA" id="ARBA00012513"/>
    </source>
</evidence>
<dbReference type="InterPro" id="IPR011009">
    <property type="entry name" value="Kinase-like_dom_sf"/>
</dbReference>
<dbReference type="InterPro" id="IPR018451">
    <property type="entry name" value="NAF/FISL_domain"/>
</dbReference>
<comment type="catalytic activity">
    <reaction evidence="11">
        <text>L-seryl-[protein] + ATP = O-phospho-L-seryl-[protein] + ADP + H(+)</text>
        <dbReference type="Rhea" id="RHEA:17989"/>
        <dbReference type="Rhea" id="RHEA-COMP:9863"/>
        <dbReference type="Rhea" id="RHEA-COMP:11604"/>
        <dbReference type="ChEBI" id="CHEBI:15378"/>
        <dbReference type="ChEBI" id="CHEBI:29999"/>
        <dbReference type="ChEBI" id="CHEBI:30616"/>
        <dbReference type="ChEBI" id="CHEBI:83421"/>
        <dbReference type="ChEBI" id="CHEBI:456216"/>
        <dbReference type="EC" id="2.7.11.1"/>
    </reaction>
</comment>
<evidence type="ECO:0000256" key="1">
    <source>
        <dbReference type="ARBA" id="ARBA00001936"/>
    </source>
</evidence>
<dbReference type="Gene3D" id="3.30.310.80">
    <property type="entry name" value="Kinase associated domain 1, KA1"/>
    <property type="match status" value="1"/>
</dbReference>
<organism evidence="16 17">
    <name type="scientific">Kalanchoe fedtschenkoi</name>
    <name type="common">Lavender scallops</name>
    <name type="synonym">South American air plant</name>
    <dbReference type="NCBI Taxonomy" id="63787"/>
    <lineage>
        <taxon>Eukaryota</taxon>
        <taxon>Viridiplantae</taxon>
        <taxon>Streptophyta</taxon>
        <taxon>Embryophyta</taxon>
        <taxon>Tracheophyta</taxon>
        <taxon>Spermatophyta</taxon>
        <taxon>Magnoliopsida</taxon>
        <taxon>eudicotyledons</taxon>
        <taxon>Gunneridae</taxon>
        <taxon>Pentapetalae</taxon>
        <taxon>Saxifragales</taxon>
        <taxon>Crassulaceae</taxon>
        <taxon>Kalanchoe</taxon>
    </lineage>
</organism>
<evidence type="ECO:0000256" key="7">
    <source>
        <dbReference type="ARBA" id="ARBA00022777"/>
    </source>
</evidence>
<dbReference type="EnsemblPlants" id="Kaladp0082s0211.1.v1.1">
    <property type="protein sequence ID" value="Kaladp0082s0211.1.v1.1"/>
    <property type="gene ID" value="Kaladp0082s0211.v1.1"/>
</dbReference>
<dbReference type="EC" id="2.7.11.1" evidence="3"/>
<accession>A0A7N0UUQ6</accession>
<dbReference type="FunFam" id="3.30.200.20:FF:000096">
    <property type="entry name" value="Non-specific serine/threonine protein kinase"/>
    <property type="match status" value="1"/>
</dbReference>
<keyword evidence="9" id="KW-0464">Manganese</keyword>
<dbReference type="Gene3D" id="1.10.510.10">
    <property type="entry name" value="Transferase(Phosphotransferase) domain 1"/>
    <property type="match status" value="1"/>
</dbReference>
<dbReference type="PROSITE" id="PS00108">
    <property type="entry name" value="PROTEIN_KINASE_ST"/>
    <property type="match status" value="1"/>
</dbReference>
<name>A0A7N0UUQ6_KALFE</name>
<feature type="domain" description="NAF" evidence="15">
    <location>
        <begin position="333"/>
        <end position="357"/>
    </location>
</feature>
<dbReference type="GO" id="GO:0005524">
    <property type="term" value="F:ATP binding"/>
    <property type="evidence" value="ECO:0007669"/>
    <property type="project" value="UniProtKB-UniRule"/>
</dbReference>
<reference evidence="16" key="1">
    <citation type="submission" date="2021-01" db="UniProtKB">
        <authorList>
            <consortium name="EnsemblPlants"/>
        </authorList>
    </citation>
    <scope>IDENTIFICATION</scope>
</reference>
<evidence type="ECO:0000256" key="9">
    <source>
        <dbReference type="ARBA" id="ARBA00023211"/>
    </source>
</evidence>
<evidence type="ECO:0000256" key="11">
    <source>
        <dbReference type="ARBA" id="ARBA00048679"/>
    </source>
</evidence>
<comment type="similarity">
    <text evidence="2">Belongs to the protein kinase superfamily. CAMK Ser/Thr protein kinase family. SNF1 subfamily.</text>
</comment>
<evidence type="ECO:0000256" key="6">
    <source>
        <dbReference type="ARBA" id="ARBA00022741"/>
    </source>
</evidence>
<dbReference type="Gene3D" id="3.30.200.20">
    <property type="entry name" value="Phosphorylase Kinase, domain 1"/>
    <property type="match status" value="1"/>
</dbReference>
<keyword evidence="5" id="KW-0808">Transferase</keyword>
<dbReference type="FunFam" id="1.10.510.10:FF:000279">
    <property type="entry name" value="Non-specific serine/threonine protein kinase"/>
    <property type="match status" value="1"/>
</dbReference>
<dbReference type="InterPro" id="IPR017441">
    <property type="entry name" value="Protein_kinase_ATP_BS"/>
</dbReference>
<dbReference type="InterPro" id="IPR004041">
    <property type="entry name" value="NAF_dom"/>
</dbReference>
<comment type="catalytic activity">
    <reaction evidence="10">
        <text>L-threonyl-[protein] + ATP = O-phospho-L-threonyl-[protein] + ADP + H(+)</text>
        <dbReference type="Rhea" id="RHEA:46608"/>
        <dbReference type="Rhea" id="RHEA-COMP:11060"/>
        <dbReference type="Rhea" id="RHEA-COMP:11605"/>
        <dbReference type="ChEBI" id="CHEBI:15378"/>
        <dbReference type="ChEBI" id="CHEBI:30013"/>
        <dbReference type="ChEBI" id="CHEBI:30616"/>
        <dbReference type="ChEBI" id="CHEBI:61977"/>
        <dbReference type="ChEBI" id="CHEBI:456216"/>
        <dbReference type="EC" id="2.7.11.1"/>
    </reaction>
</comment>
<dbReference type="SMART" id="SM00220">
    <property type="entry name" value="S_TKc"/>
    <property type="match status" value="1"/>
</dbReference>
<dbReference type="FunFam" id="3.30.310.80:FF:000002">
    <property type="entry name" value="Non-specific serine/threonine protein kinase"/>
    <property type="match status" value="1"/>
</dbReference>
<dbReference type="Proteomes" id="UP000594263">
    <property type="component" value="Unplaced"/>
</dbReference>
<feature type="binding site" evidence="12">
    <location>
        <position position="65"/>
    </location>
    <ligand>
        <name>ATP</name>
        <dbReference type="ChEBI" id="CHEBI:30616"/>
    </ligand>
</feature>
<keyword evidence="17" id="KW-1185">Reference proteome</keyword>
<dbReference type="InterPro" id="IPR000719">
    <property type="entry name" value="Prot_kinase_dom"/>
</dbReference>
<keyword evidence="8 12" id="KW-0067">ATP-binding</keyword>
<dbReference type="Gramene" id="Kaladp0082s0211.1.v1.1">
    <property type="protein sequence ID" value="Kaladp0082s0211.1.v1.1"/>
    <property type="gene ID" value="Kaladp0082s0211.v1.1"/>
</dbReference>
<dbReference type="AlphaFoldDB" id="A0A7N0UUQ6"/>
<dbReference type="PANTHER" id="PTHR43895">
    <property type="entry name" value="CALCIUM/CALMODULIN-DEPENDENT PROTEIN KINASE KINASE-RELATED"/>
    <property type="match status" value="1"/>
</dbReference>
<dbReference type="CDD" id="cd12195">
    <property type="entry name" value="CIPK_C"/>
    <property type="match status" value="1"/>
</dbReference>
<evidence type="ECO:0000256" key="8">
    <source>
        <dbReference type="ARBA" id="ARBA00022840"/>
    </source>
</evidence>
<dbReference type="SUPFAM" id="SSF56112">
    <property type="entry name" value="Protein kinase-like (PK-like)"/>
    <property type="match status" value="1"/>
</dbReference>
<evidence type="ECO:0000259" key="15">
    <source>
        <dbReference type="PROSITE" id="PS50816"/>
    </source>
</evidence>
<keyword evidence="7" id="KW-0418">Kinase</keyword>
<sequence length="471" mass="53083">MCILATESCSGSDSWRQEIKKMSKRCDLKNRRVGKYEVGRTIGEGSSAKVKLARDVETGDFVALKIIDKEKALKHNITSLIEKEITTMKLVNHPNVIRVHEVLASRTKIFIVLEYASGGDLFDKIANGGRLKEDEGRRLFQQLIRAVDYIHSRGVCHRDLKLENVLLDGSSNLKVSDFGFSAVSPQDNDDGMFHTACGSPNYVAPEILDQKGYDGATADVWSCGVILFAMLAGYLPFEDSNLINLYKSICAAKFILPPWVSFDAMTLIVKLLDPNPRTRITVDKILEDTWFKKGFNKTLKSDEKCLLSQGNVEDLFRNLEGDRVSITEEEDSKQPEQMTAFGLISMSRGLNLDNLLLQVRQELKRETRFMSKCPADEIVERIEQAVKPLGFDVFKCNFKMRLEDRNAGRKGRLSIATEVFRVAPNLHLVEMRKTKGDTAEFHKLQKSLVASALGEVVWKTEEDLQGEKGHQ</sequence>
<dbReference type="PROSITE" id="PS00107">
    <property type="entry name" value="PROTEIN_KINASE_ATP"/>
    <property type="match status" value="1"/>
</dbReference>
<dbReference type="GO" id="GO:0004674">
    <property type="term" value="F:protein serine/threonine kinase activity"/>
    <property type="evidence" value="ECO:0007669"/>
    <property type="project" value="UniProtKB-KW"/>
</dbReference>
<protein>
    <recommendedName>
        <fullName evidence="3">non-specific serine/threonine protein kinase</fullName>
        <ecNumber evidence="3">2.7.11.1</ecNumber>
    </recommendedName>
</protein>
<keyword evidence="6 12" id="KW-0547">Nucleotide-binding</keyword>
<evidence type="ECO:0000256" key="10">
    <source>
        <dbReference type="ARBA" id="ARBA00047899"/>
    </source>
</evidence>
<evidence type="ECO:0000256" key="12">
    <source>
        <dbReference type="PROSITE-ProRule" id="PRU10141"/>
    </source>
</evidence>
<evidence type="ECO:0000313" key="17">
    <source>
        <dbReference type="Proteomes" id="UP000594263"/>
    </source>
</evidence>
<proteinExistence type="inferred from homology"/>
<evidence type="ECO:0000259" key="14">
    <source>
        <dbReference type="PROSITE" id="PS50011"/>
    </source>
</evidence>
<evidence type="ECO:0000256" key="13">
    <source>
        <dbReference type="RuleBase" id="RU000304"/>
    </source>
</evidence>
<evidence type="ECO:0000313" key="16">
    <source>
        <dbReference type="EnsemblPlants" id="Kaladp0082s0211.1.v1.1"/>
    </source>
</evidence>
<keyword evidence="4 13" id="KW-0723">Serine/threonine-protein kinase</keyword>
<evidence type="ECO:0000256" key="5">
    <source>
        <dbReference type="ARBA" id="ARBA00022679"/>
    </source>
</evidence>
<dbReference type="Pfam" id="PF00069">
    <property type="entry name" value="Pkinase"/>
    <property type="match status" value="1"/>
</dbReference>
<dbReference type="PROSITE" id="PS50011">
    <property type="entry name" value="PROTEIN_KINASE_DOM"/>
    <property type="match status" value="1"/>
</dbReference>
<feature type="domain" description="Protein kinase" evidence="14">
    <location>
        <begin position="36"/>
        <end position="291"/>
    </location>
</feature>
<dbReference type="PANTHER" id="PTHR43895:SF104">
    <property type="entry name" value="CBL-INTERACTING SERINE_THREONINE-PROTEIN KINASE 3"/>
    <property type="match status" value="1"/>
</dbReference>
<dbReference type="PROSITE" id="PS50816">
    <property type="entry name" value="NAF"/>
    <property type="match status" value="1"/>
</dbReference>
<evidence type="ECO:0000256" key="4">
    <source>
        <dbReference type="ARBA" id="ARBA00022527"/>
    </source>
</evidence>
<comment type="cofactor">
    <cofactor evidence="1">
        <name>Mn(2+)</name>
        <dbReference type="ChEBI" id="CHEBI:29035"/>
    </cofactor>
</comment>
<dbReference type="InterPro" id="IPR008271">
    <property type="entry name" value="Ser/Thr_kinase_AS"/>
</dbReference>
<dbReference type="GO" id="GO:0007165">
    <property type="term" value="P:signal transduction"/>
    <property type="evidence" value="ECO:0007669"/>
    <property type="project" value="InterPro"/>
</dbReference>